<dbReference type="PROSITE" id="PS51186">
    <property type="entry name" value="GNAT"/>
    <property type="match status" value="1"/>
</dbReference>
<dbReference type="Gene3D" id="3.40.630.30">
    <property type="match status" value="1"/>
</dbReference>
<organism evidence="2 3">
    <name type="scientific">Paenibacillus auburnensis</name>
    <dbReference type="NCBI Taxonomy" id="2905649"/>
    <lineage>
        <taxon>Bacteria</taxon>
        <taxon>Bacillati</taxon>
        <taxon>Bacillota</taxon>
        <taxon>Bacilli</taxon>
        <taxon>Bacillales</taxon>
        <taxon>Paenibacillaceae</taxon>
        <taxon>Paenibacillus</taxon>
    </lineage>
</organism>
<dbReference type="SUPFAM" id="SSF55729">
    <property type="entry name" value="Acyl-CoA N-acyltransferases (Nat)"/>
    <property type="match status" value="1"/>
</dbReference>
<dbReference type="PANTHER" id="PTHR43415:SF3">
    <property type="entry name" value="GNAT-FAMILY ACETYLTRANSFERASE"/>
    <property type="match status" value="1"/>
</dbReference>
<sequence>MLLSNGTLIIRQAVADDAQILCNWWNDGLVMAHAGFPNGLGITVDEVVDTLSSGQEHHRRYILEIAGIPAGEMSCRQTAPHTVEIGIKICLLHQQNQGYGTAFLKMLIRYLFKEQGIDTIQLDTNLKNYRAQHVYKKIGFRECAVHYDTRRNQLGELQSFIDYELTKEDYLEYPPFPL</sequence>
<dbReference type="PANTHER" id="PTHR43415">
    <property type="entry name" value="SPERMIDINE N(1)-ACETYLTRANSFERASE"/>
    <property type="match status" value="1"/>
</dbReference>
<dbReference type="CDD" id="cd04301">
    <property type="entry name" value="NAT_SF"/>
    <property type="match status" value="1"/>
</dbReference>
<dbReference type="InterPro" id="IPR016181">
    <property type="entry name" value="Acyl_CoA_acyltransferase"/>
</dbReference>
<comment type="caution">
    <text evidence="2">The sequence shown here is derived from an EMBL/GenBank/DDBJ whole genome shotgun (WGS) entry which is preliminary data.</text>
</comment>
<feature type="domain" description="N-acetyltransferase" evidence="1">
    <location>
        <begin position="8"/>
        <end position="168"/>
    </location>
</feature>
<protein>
    <recommendedName>
        <fullName evidence="1">N-acetyltransferase domain-containing protein</fullName>
    </recommendedName>
</protein>
<evidence type="ECO:0000259" key="1">
    <source>
        <dbReference type="PROSITE" id="PS51186"/>
    </source>
</evidence>
<name>A0ABM9BN27_9BACL</name>
<gene>
    <name evidence="2" type="ORF">PAECIP111892_00320</name>
</gene>
<evidence type="ECO:0000313" key="2">
    <source>
        <dbReference type="EMBL" id="CAH1190743.1"/>
    </source>
</evidence>
<accession>A0ABM9BN27</accession>
<dbReference type="Proteomes" id="UP000838324">
    <property type="component" value="Unassembled WGS sequence"/>
</dbReference>
<reference evidence="2" key="1">
    <citation type="submission" date="2022-01" db="EMBL/GenBank/DDBJ databases">
        <authorList>
            <person name="Criscuolo A."/>
        </authorList>
    </citation>
    <scope>NUCLEOTIDE SEQUENCE</scope>
    <source>
        <strain evidence="2">CIP111892</strain>
    </source>
</reference>
<evidence type="ECO:0000313" key="3">
    <source>
        <dbReference type="Proteomes" id="UP000838324"/>
    </source>
</evidence>
<proteinExistence type="predicted"/>
<keyword evidence="3" id="KW-1185">Reference proteome</keyword>
<dbReference type="InterPro" id="IPR000182">
    <property type="entry name" value="GNAT_dom"/>
</dbReference>
<dbReference type="EMBL" id="CAKMMG010000001">
    <property type="protein sequence ID" value="CAH1190743.1"/>
    <property type="molecule type" value="Genomic_DNA"/>
</dbReference>
<dbReference type="RefSeq" id="WP_236329145.1">
    <property type="nucleotide sequence ID" value="NZ_CAKMMG010000001.1"/>
</dbReference>
<dbReference type="Pfam" id="PF13302">
    <property type="entry name" value="Acetyltransf_3"/>
    <property type="match status" value="1"/>
</dbReference>